<sequence length="153" mass="17154">MMPFTLRRDAFGKLLCEIDGQVHEGVVPVRAFPIAAPEEGIALVGQEGHELVWLERLDDASLDAQQLIREELASREFLPEISSIKRVSAFATPSTWEVATNRGDATLILKGEEDIRRIGDASLLIADAHGVQYLIRDLFKLDKPSRKMLDRFL</sequence>
<gene>
    <name evidence="2" type="ORF">GCM10008066_19180</name>
</gene>
<evidence type="ECO:0000313" key="2">
    <source>
        <dbReference type="EMBL" id="GGI19458.1"/>
    </source>
</evidence>
<protein>
    <recommendedName>
        <fullName evidence="1">DUF1854 domain-containing protein</fullName>
    </recommendedName>
</protein>
<proteinExistence type="predicted"/>
<comment type="caution">
    <text evidence="2">The sequence shown here is derived from an EMBL/GenBank/DDBJ whole genome shotgun (WGS) entry which is preliminary data.</text>
</comment>
<name>A0A8J3AQY0_9BURK</name>
<evidence type="ECO:0000313" key="3">
    <source>
        <dbReference type="Proteomes" id="UP000642180"/>
    </source>
</evidence>
<evidence type="ECO:0000259" key="1">
    <source>
        <dbReference type="Pfam" id="PF08909"/>
    </source>
</evidence>
<dbReference type="AlphaFoldDB" id="A0A8J3AQY0"/>
<keyword evidence="3" id="KW-1185">Reference proteome</keyword>
<dbReference type="Pfam" id="PF08909">
    <property type="entry name" value="DUF1854"/>
    <property type="match status" value="1"/>
</dbReference>
<organism evidence="2 3">
    <name type="scientific">Oxalicibacterium faecigallinarum</name>
    <dbReference type="NCBI Taxonomy" id="573741"/>
    <lineage>
        <taxon>Bacteria</taxon>
        <taxon>Pseudomonadati</taxon>
        <taxon>Pseudomonadota</taxon>
        <taxon>Betaproteobacteria</taxon>
        <taxon>Burkholderiales</taxon>
        <taxon>Oxalobacteraceae</taxon>
        <taxon>Oxalicibacterium</taxon>
    </lineage>
</organism>
<feature type="domain" description="DUF1854" evidence="1">
    <location>
        <begin position="23"/>
        <end position="152"/>
    </location>
</feature>
<dbReference type="EMBL" id="BMDI01000001">
    <property type="protein sequence ID" value="GGI19458.1"/>
    <property type="molecule type" value="Genomic_DNA"/>
</dbReference>
<dbReference type="InterPro" id="IPR015005">
    <property type="entry name" value="DUF1854"/>
</dbReference>
<accession>A0A8J3AQY0</accession>
<dbReference type="Proteomes" id="UP000642180">
    <property type="component" value="Unassembled WGS sequence"/>
</dbReference>
<reference evidence="3" key="1">
    <citation type="journal article" date="2019" name="Int. J. Syst. Evol. Microbiol.">
        <title>The Global Catalogue of Microorganisms (GCM) 10K type strain sequencing project: providing services to taxonomists for standard genome sequencing and annotation.</title>
        <authorList>
            <consortium name="The Broad Institute Genomics Platform"/>
            <consortium name="The Broad Institute Genome Sequencing Center for Infectious Disease"/>
            <person name="Wu L."/>
            <person name="Ma J."/>
        </authorList>
    </citation>
    <scope>NUCLEOTIDE SEQUENCE [LARGE SCALE GENOMIC DNA]</scope>
    <source>
        <strain evidence="3">CCM 2767</strain>
    </source>
</reference>
<dbReference type="RefSeq" id="WP_188381006.1">
    <property type="nucleotide sequence ID" value="NZ_BMDI01000001.1"/>
</dbReference>